<organism evidence="1 2">
    <name type="scientific">Violaceomyces palustris</name>
    <dbReference type="NCBI Taxonomy" id="1673888"/>
    <lineage>
        <taxon>Eukaryota</taxon>
        <taxon>Fungi</taxon>
        <taxon>Dikarya</taxon>
        <taxon>Basidiomycota</taxon>
        <taxon>Ustilaginomycotina</taxon>
        <taxon>Ustilaginomycetes</taxon>
        <taxon>Violaceomycetales</taxon>
        <taxon>Violaceomycetaceae</taxon>
        <taxon>Violaceomyces</taxon>
    </lineage>
</organism>
<sequence length="981" mass="108705">MLRPFRQLSDTASRSGLSNFRHGHSFLPPSVILAGRPSLGFHSTFRNFNAFTSTRPSLYPNETNTTNPPPSDGKHHAAVPTLEETKEEAETSRDPTLKHGFLYFDSVFPIRLGFWDIRYLVANFEKESLVTKVEKTLPSTEKIGHDFKVLSAQERIKDGGAFVHFSYRRPLTEERDEALASIEGNLKEGVKKAPNTGLFLFWGRPSVHVVRGKPFREDMSLYPCSRIRVKLEGGDASVEELWSVLRPYGRILNIEKEKAGEALVNFSRTRGATSARNCAYGYILPSGARLVLNYESARRGKMFWDWLTSHPRIVFPVLAFLIGGISYAVFDPIRAFFVESKIENTFSLEEYKIYSWLKAKTVDLFRESGAKNKEQDDWWERREAAENIQGWICERPTTFITISGPRGSGKEQLIQKIVSRDLQHLIIDCDNISKVAKNDGALVSALAAETGYYPVFGWLNSLNSMIDLAAVGLIGSKAGFATPIDAQLKQVLGVVSGALAHLGEKTHARLEKEKSKKAAKEKAARTREKTTEDAELGSDTNVGHEKSLKSVQGLEKMEGELLIHAIPGMDPTKKSDGKDVAEKLQVATSTVHHPHSQDELGPEKGLRKEGAAKVYEAPVVIIKHFHHKGIKQTQLHTALAEWAAELVTNGIAHVIFVSDNPVAMSKELTKALPNAPFESIVLADADEEKARAYVFNKLKELGKLDLIGSPSTRVLPHSSSPALYSTTNTEDSTQMPQRLDVETAKWVDKLGGRLTDLENLVQKVAVGQTVESAVQDIIARTVIELRKNAFGEDASEASSLPWPRDHAWVVVKSLAESEEVNYYGLLHDSFKGNEASLKALEQAEIVSVRHVDGRPSVIRAGRPVLQQAIERLVSDRVFSDTQNLLSNASTISSCEKSIRAIEEEIKDLGEVSSAQKGLGLSSGSGVMGVGGSSGKGKGTEATRARVEFLLKKMETFQEKIDKLDRENSEIKRRLKEEKDEF</sequence>
<dbReference type="EMBL" id="KZ819836">
    <property type="protein sequence ID" value="PWN51525.1"/>
    <property type="molecule type" value="Genomic_DNA"/>
</dbReference>
<evidence type="ECO:0000313" key="2">
    <source>
        <dbReference type="Proteomes" id="UP000245626"/>
    </source>
</evidence>
<reference evidence="1 2" key="1">
    <citation type="journal article" date="2018" name="Mol. Biol. Evol.">
        <title>Broad Genomic Sampling Reveals a Smut Pathogenic Ancestry of the Fungal Clade Ustilaginomycotina.</title>
        <authorList>
            <person name="Kijpornyongpan T."/>
            <person name="Mondo S.J."/>
            <person name="Barry K."/>
            <person name="Sandor L."/>
            <person name="Lee J."/>
            <person name="Lipzen A."/>
            <person name="Pangilinan J."/>
            <person name="LaButti K."/>
            <person name="Hainaut M."/>
            <person name="Henrissat B."/>
            <person name="Grigoriev I.V."/>
            <person name="Spatafora J.W."/>
            <person name="Aime M.C."/>
        </authorList>
    </citation>
    <scope>NUCLEOTIDE SEQUENCE [LARGE SCALE GENOMIC DNA]</scope>
    <source>
        <strain evidence="1 2">SA 807</strain>
    </source>
</reference>
<proteinExistence type="predicted"/>
<name>A0ACD0P0K4_9BASI</name>
<gene>
    <name evidence="1" type="ORF">IE53DRAFT_342187</name>
</gene>
<keyword evidence="2" id="KW-1185">Reference proteome</keyword>
<dbReference type="Proteomes" id="UP000245626">
    <property type="component" value="Unassembled WGS sequence"/>
</dbReference>
<evidence type="ECO:0000313" key="1">
    <source>
        <dbReference type="EMBL" id="PWN51525.1"/>
    </source>
</evidence>
<accession>A0ACD0P0K4</accession>
<protein>
    <submittedName>
        <fullName evidence="1">Uncharacterized protein</fullName>
    </submittedName>
</protein>